<keyword evidence="10" id="KW-1185">Reference proteome</keyword>
<dbReference type="Gene3D" id="3.30.930.10">
    <property type="entry name" value="Bira Bifunctional Protein, Domain 2"/>
    <property type="match status" value="1"/>
</dbReference>
<evidence type="ECO:0000256" key="7">
    <source>
        <dbReference type="SAM" id="MobiDB-lite"/>
    </source>
</evidence>
<protein>
    <recommendedName>
        <fullName evidence="5">biotin--[biotin carboxyl-carrier protein] ligase</fullName>
        <ecNumber evidence="5">6.3.4.15</ecNumber>
    </recommendedName>
</protein>
<dbReference type="InterPro" id="IPR004143">
    <property type="entry name" value="BPL_LPL_catalytic"/>
</dbReference>
<comment type="catalytic activity">
    <reaction evidence="6">
        <text>biotin + L-lysyl-[protein] + ATP = N(6)-biotinyl-L-lysyl-[protein] + AMP + diphosphate + H(+)</text>
        <dbReference type="Rhea" id="RHEA:11756"/>
        <dbReference type="Rhea" id="RHEA-COMP:9752"/>
        <dbReference type="Rhea" id="RHEA-COMP:10505"/>
        <dbReference type="ChEBI" id="CHEBI:15378"/>
        <dbReference type="ChEBI" id="CHEBI:29969"/>
        <dbReference type="ChEBI" id="CHEBI:30616"/>
        <dbReference type="ChEBI" id="CHEBI:33019"/>
        <dbReference type="ChEBI" id="CHEBI:57586"/>
        <dbReference type="ChEBI" id="CHEBI:83144"/>
        <dbReference type="ChEBI" id="CHEBI:456215"/>
        <dbReference type="EC" id="6.3.4.15"/>
    </reaction>
</comment>
<sequence>MPTPLPGPVTAGWPAVSELELLDTGQIRAGLSDAGRDRLARLEIHDQIDSTNTHLMREASAGAPSGAVCLAERQTAGRGRRGRAWISPFGVNLYLSILWRYPLAPAALGGASLAVGAALAEILRTAGVSDLALKWPNDILWQGRKLAGLLLEVAGESQGPSHLVVGVGLNLRMDPTQGNDIDQPWTTLDQALNGKPLSRNRLAARILDDLMAALEQYGSEGLAPFLDRWRQFDTLQGKPVRLLMGERIIEGRHAGIGPDGSLQLDTPDGRRSFQTGEVSLRGS</sequence>
<organism evidence="9 10">
    <name type="scientific">Thiobaca trueperi</name>
    <dbReference type="NCBI Taxonomy" id="127458"/>
    <lineage>
        <taxon>Bacteria</taxon>
        <taxon>Pseudomonadati</taxon>
        <taxon>Pseudomonadota</taxon>
        <taxon>Gammaproteobacteria</taxon>
        <taxon>Chromatiales</taxon>
        <taxon>Chromatiaceae</taxon>
        <taxon>Thiobaca</taxon>
    </lineage>
</organism>
<evidence type="ECO:0000256" key="1">
    <source>
        <dbReference type="ARBA" id="ARBA00022598"/>
    </source>
</evidence>
<dbReference type="InterPro" id="IPR003142">
    <property type="entry name" value="BPL_C"/>
</dbReference>
<dbReference type="GO" id="GO:0005524">
    <property type="term" value="F:ATP binding"/>
    <property type="evidence" value="ECO:0007669"/>
    <property type="project" value="UniProtKB-KW"/>
</dbReference>
<feature type="region of interest" description="Disordered" evidence="7">
    <location>
        <begin position="254"/>
        <end position="283"/>
    </location>
</feature>
<dbReference type="SUPFAM" id="SSF55681">
    <property type="entry name" value="Class II aaRS and biotin synthetases"/>
    <property type="match status" value="1"/>
</dbReference>
<evidence type="ECO:0000256" key="5">
    <source>
        <dbReference type="ARBA" id="ARBA00024227"/>
    </source>
</evidence>
<dbReference type="EMBL" id="SMAO01000002">
    <property type="protein sequence ID" value="TCT22740.1"/>
    <property type="molecule type" value="Genomic_DNA"/>
</dbReference>
<dbReference type="GO" id="GO:0005737">
    <property type="term" value="C:cytoplasm"/>
    <property type="evidence" value="ECO:0007669"/>
    <property type="project" value="TreeGrafter"/>
</dbReference>
<dbReference type="EC" id="6.3.4.15" evidence="5"/>
<dbReference type="Pfam" id="PF03099">
    <property type="entry name" value="BPL_LplA_LipB"/>
    <property type="match status" value="1"/>
</dbReference>
<name>A0A4R3N139_9GAMM</name>
<evidence type="ECO:0000256" key="4">
    <source>
        <dbReference type="ARBA" id="ARBA00023267"/>
    </source>
</evidence>
<feature type="domain" description="BPL/LPL catalytic" evidence="8">
    <location>
        <begin position="34"/>
        <end position="218"/>
    </location>
</feature>
<dbReference type="SUPFAM" id="SSF50037">
    <property type="entry name" value="C-terminal domain of transcriptional repressors"/>
    <property type="match status" value="1"/>
</dbReference>
<evidence type="ECO:0000313" key="10">
    <source>
        <dbReference type="Proteomes" id="UP000295717"/>
    </source>
</evidence>
<evidence type="ECO:0000256" key="6">
    <source>
        <dbReference type="ARBA" id="ARBA00047846"/>
    </source>
</evidence>
<dbReference type="GO" id="GO:0004077">
    <property type="term" value="F:biotin--[biotin carboxyl-carrier protein] ligase activity"/>
    <property type="evidence" value="ECO:0007669"/>
    <property type="project" value="UniProtKB-EC"/>
</dbReference>
<keyword evidence="1 9" id="KW-0436">Ligase</keyword>
<dbReference type="AlphaFoldDB" id="A0A4R3N139"/>
<accession>A0A4R3N139</accession>
<dbReference type="PROSITE" id="PS51733">
    <property type="entry name" value="BPL_LPL_CATALYTIC"/>
    <property type="match status" value="1"/>
</dbReference>
<evidence type="ECO:0000256" key="3">
    <source>
        <dbReference type="ARBA" id="ARBA00022840"/>
    </source>
</evidence>
<dbReference type="Proteomes" id="UP000295717">
    <property type="component" value="Unassembled WGS sequence"/>
</dbReference>
<dbReference type="PANTHER" id="PTHR12835:SF5">
    <property type="entry name" value="BIOTIN--PROTEIN LIGASE"/>
    <property type="match status" value="1"/>
</dbReference>
<dbReference type="Pfam" id="PF02237">
    <property type="entry name" value="BPL_C"/>
    <property type="match status" value="1"/>
</dbReference>
<dbReference type="InterPro" id="IPR008988">
    <property type="entry name" value="Transcriptional_repressor_C"/>
</dbReference>
<reference evidence="9 10" key="1">
    <citation type="submission" date="2019-03" db="EMBL/GenBank/DDBJ databases">
        <title>Genomic Encyclopedia of Type Strains, Phase IV (KMG-IV): sequencing the most valuable type-strain genomes for metagenomic binning, comparative biology and taxonomic classification.</title>
        <authorList>
            <person name="Goeker M."/>
        </authorList>
    </citation>
    <scope>NUCLEOTIDE SEQUENCE [LARGE SCALE GENOMIC DNA]</scope>
    <source>
        <strain evidence="9 10">DSM 13587</strain>
    </source>
</reference>
<keyword evidence="3" id="KW-0067">ATP-binding</keyword>
<dbReference type="NCBIfam" id="TIGR00121">
    <property type="entry name" value="birA_ligase"/>
    <property type="match status" value="1"/>
</dbReference>
<dbReference type="Gene3D" id="2.30.30.100">
    <property type="match status" value="1"/>
</dbReference>
<proteinExistence type="predicted"/>
<feature type="compositionally biased region" description="Polar residues" evidence="7">
    <location>
        <begin position="272"/>
        <end position="283"/>
    </location>
</feature>
<evidence type="ECO:0000256" key="2">
    <source>
        <dbReference type="ARBA" id="ARBA00022741"/>
    </source>
</evidence>
<dbReference type="OrthoDB" id="9807064at2"/>
<dbReference type="PANTHER" id="PTHR12835">
    <property type="entry name" value="BIOTIN PROTEIN LIGASE"/>
    <property type="match status" value="1"/>
</dbReference>
<dbReference type="CDD" id="cd16442">
    <property type="entry name" value="BPL"/>
    <property type="match status" value="1"/>
</dbReference>
<evidence type="ECO:0000313" key="9">
    <source>
        <dbReference type="EMBL" id="TCT22740.1"/>
    </source>
</evidence>
<dbReference type="InterPro" id="IPR045864">
    <property type="entry name" value="aa-tRNA-synth_II/BPL/LPL"/>
</dbReference>
<keyword evidence="4" id="KW-0092">Biotin</keyword>
<keyword evidence="2" id="KW-0547">Nucleotide-binding</keyword>
<comment type="caution">
    <text evidence="9">The sequence shown here is derived from an EMBL/GenBank/DDBJ whole genome shotgun (WGS) entry which is preliminary data.</text>
</comment>
<evidence type="ECO:0000259" key="8">
    <source>
        <dbReference type="PROSITE" id="PS51733"/>
    </source>
</evidence>
<gene>
    <name evidence="9" type="ORF">EDC35_10271</name>
</gene>
<dbReference type="InterPro" id="IPR004408">
    <property type="entry name" value="Biotin_CoA_COase_ligase"/>
</dbReference>